<feature type="chain" id="PRO_5014772811" evidence="1">
    <location>
        <begin position="18"/>
        <end position="84"/>
    </location>
</feature>
<evidence type="ECO:0000313" key="2">
    <source>
        <dbReference type="EMBL" id="MBW47609.1"/>
    </source>
</evidence>
<protein>
    <submittedName>
        <fullName evidence="2">Putative secreted protein</fullName>
    </submittedName>
</protein>
<evidence type="ECO:0000256" key="1">
    <source>
        <dbReference type="SAM" id="SignalP"/>
    </source>
</evidence>
<dbReference type="AlphaFoldDB" id="A0A2M4B3I9"/>
<reference evidence="2" key="1">
    <citation type="submission" date="2018-01" db="EMBL/GenBank/DDBJ databases">
        <title>An insight into the sialome of Amazonian anophelines.</title>
        <authorList>
            <person name="Ribeiro J.M."/>
            <person name="Scarpassa V."/>
            <person name="Calvo E."/>
        </authorList>
    </citation>
    <scope>NUCLEOTIDE SEQUENCE</scope>
    <source>
        <tissue evidence="2">Salivary glands</tissue>
    </source>
</reference>
<sequence>MLLILLLLHLHLQPADINVSCPICPFAVTSPIAYLVHRFTHNPCNAIEGKRLFVLFRVRICIRSIIMNVAPRTKRIFARERQGK</sequence>
<organism evidence="2">
    <name type="scientific">Anopheles triannulatus</name>
    <dbReference type="NCBI Taxonomy" id="58253"/>
    <lineage>
        <taxon>Eukaryota</taxon>
        <taxon>Metazoa</taxon>
        <taxon>Ecdysozoa</taxon>
        <taxon>Arthropoda</taxon>
        <taxon>Hexapoda</taxon>
        <taxon>Insecta</taxon>
        <taxon>Pterygota</taxon>
        <taxon>Neoptera</taxon>
        <taxon>Endopterygota</taxon>
        <taxon>Diptera</taxon>
        <taxon>Nematocera</taxon>
        <taxon>Culicoidea</taxon>
        <taxon>Culicidae</taxon>
        <taxon>Anophelinae</taxon>
        <taxon>Anopheles</taxon>
    </lineage>
</organism>
<accession>A0A2M4B3I9</accession>
<dbReference type="EMBL" id="GGFK01014288">
    <property type="protein sequence ID" value="MBW47609.1"/>
    <property type="molecule type" value="Transcribed_RNA"/>
</dbReference>
<keyword evidence="1" id="KW-0732">Signal</keyword>
<name>A0A2M4B3I9_9DIPT</name>
<proteinExistence type="predicted"/>
<feature type="signal peptide" evidence="1">
    <location>
        <begin position="1"/>
        <end position="17"/>
    </location>
</feature>